<comment type="caution">
    <text evidence="2">The sequence shown here is derived from an EMBL/GenBank/DDBJ whole genome shotgun (WGS) entry which is preliminary data.</text>
</comment>
<gene>
    <name evidence="2" type="ORF">CBZ_25430</name>
</gene>
<dbReference type="GO" id="GO:0016787">
    <property type="term" value="F:hydrolase activity"/>
    <property type="evidence" value="ECO:0007669"/>
    <property type="project" value="UniProtKB-KW"/>
</dbReference>
<dbReference type="Proteomes" id="UP000289954">
    <property type="component" value="Unassembled WGS sequence"/>
</dbReference>
<evidence type="ECO:0000259" key="1">
    <source>
        <dbReference type="Pfam" id="PF00561"/>
    </source>
</evidence>
<dbReference type="AlphaFoldDB" id="A0A402DTP3"/>
<feature type="domain" description="AB hydrolase-1" evidence="1">
    <location>
        <begin position="11"/>
        <end position="244"/>
    </location>
</feature>
<keyword evidence="3" id="KW-1185">Reference proteome</keyword>
<dbReference type="InterPro" id="IPR050266">
    <property type="entry name" value="AB_hydrolase_sf"/>
</dbReference>
<dbReference type="Pfam" id="PF00561">
    <property type="entry name" value="Abhydrolase_1"/>
    <property type="match status" value="1"/>
</dbReference>
<evidence type="ECO:0000313" key="3">
    <source>
        <dbReference type="Proteomes" id="UP000289954"/>
    </source>
</evidence>
<reference evidence="2 3" key="1">
    <citation type="submission" date="2019-01" db="EMBL/GenBank/DDBJ databases">
        <title>Draft genome sequence of Cellulomonas takizawaensis strain TKZ-21.</title>
        <authorList>
            <person name="Yamamura H."/>
            <person name="Hayashi T."/>
            <person name="Hamada M."/>
            <person name="Serisawa Y."/>
            <person name="Matsuyama K."/>
            <person name="Nakagawa Y."/>
            <person name="Otoguro M."/>
            <person name="Yanagida F."/>
            <person name="Hayakawa M."/>
        </authorList>
    </citation>
    <scope>NUCLEOTIDE SEQUENCE [LARGE SCALE GENOMIC DNA]</scope>
    <source>
        <strain evidence="2 3">NBRC12680</strain>
    </source>
</reference>
<dbReference type="PANTHER" id="PTHR43798:SF6">
    <property type="entry name" value="HYDROLASE, PUTATIVE (AFU_ORTHOLOGUE AFUA_4G13070)-RELATED"/>
    <property type="match status" value="1"/>
</dbReference>
<dbReference type="InterPro" id="IPR000073">
    <property type="entry name" value="AB_hydrolase_1"/>
</dbReference>
<organism evidence="2 3">
    <name type="scientific">Cellulomonas biazotea</name>
    <dbReference type="NCBI Taxonomy" id="1709"/>
    <lineage>
        <taxon>Bacteria</taxon>
        <taxon>Bacillati</taxon>
        <taxon>Actinomycetota</taxon>
        <taxon>Actinomycetes</taxon>
        <taxon>Micrococcales</taxon>
        <taxon>Cellulomonadaceae</taxon>
        <taxon>Cellulomonas</taxon>
    </lineage>
</organism>
<dbReference type="InterPro" id="IPR029058">
    <property type="entry name" value="AB_hydrolase_fold"/>
</dbReference>
<keyword evidence="2" id="KW-0378">Hydrolase</keyword>
<dbReference type="EMBL" id="BIMR01000217">
    <property type="protein sequence ID" value="GCE77487.1"/>
    <property type="molecule type" value="Genomic_DNA"/>
</dbReference>
<sequence>MHIEERGSGTPVILLHGFGVDHRILLPLDPVLAAHGGWHRLYVDLPWTAGTPVGDVTSSEDVAALVVATVRERLGSTPFAVLGSSYGGMIARRVAHELRDQVLGLATVAGLWAADPDARTLPPRTVLHTDPAALSAAPRDVASGYAEMAVVQSAAGLDAYRRHVQPGVDGADEAALALLRARYDLDAAPEVAWPEPFTQPTLVLAGRQDHVVGYVDAWRRLDHYPRASFVLLDAAGHNVHLDQPEQTAAALTAWLDRLRA</sequence>
<dbReference type="SUPFAM" id="SSF53474">
    <property type="entry name" value="alpha/beta-Hydrolases"/>
    <property type="match status" value="1"/>
</dbReference>
<proteinExistence type="predicted"/>
<name>A0A402DTP3_9CELL</name>
<dbReference type="PANTHER" id="PTHR43798">
    <property type="entry name" value="MONOACYLGLYCEROL LIPASE"/>
    <property type="match status" value="1"/>
</dbReference>
<accession>A0A402DTP3</accession>
<dbReference type="Gene3D" id="3.40.50.1820">
    <property type="entry name" value="alpha/beta hydrolase"/>
    <property type="match status" value="1"/>
</dbReference>
<evidence type="ECO:0000313" key="2">
    <source>
        <dbReference type="EMBL" id="GCE77487.1"/>
    </source>
</evidence>
<dbReference type="RefSeq" id="WP_246013386.1">
    <property type="nucleotide sequence ID" value="NZ_BIMR01000217.1"/>
</dbReference>
<protein>
    <submittedName>
        <fullName evidence="2">2-hydroxy-6-oxo-6-phenylhexa-2,4-dienoate hydrolase</fullName>
    </submittedName>
</protein>